<evidence type="ECO:0008006" key="4">
    <source>
        <dbReference type="Google" id="ProtNLM"/>
    </source>
</evidence>
<evidence type="ECO:0000313" key="2">
    <source>
        <dbReference type="EMBL" id="RMX39605.1"/>
    </source>
</evidence>
<gene>
    <name evidence="2" type="ORF">pdam_00003982</name>
</gene>
<name>A0A3M6TDX1_POCDA</name>
<organism evidence="2 3">
    <name type="scientific">Pocillopora damicornis</name>
    <name type="common">Cauliflower coral</name>
    <name type="synonym">Millepora damicornis</name>
    <dbReference type="NCBI Taxonomy" id="46731"/>
    <lineage>
        <taxon>Eukaryota</taxon>
        <taxon>Metazoa</taxon>
        <taxon>Cnidaria</taxon>
        <taxon>Anthozoa</taxon>
        <taxon>Hexacorallia</taxon>
        <taxon>Scleractinia</taxon>
        <taxon>Astrocoeniina</taxon>
        <taxon>Pocilloporidae</taxon>
        <taxon>Pocillopora</taxon>
    </lineage>
</organism>
<dbReference type="EMBL" id="RCHS01003794">
    <property type="protein sequence ID" value="RMX39605.1"/>
    <property type="molecule type" value="Genomic_DNA"/>
</dbReference>
<accession>A0A3M6TDX1</accession>
<proteinExistence type="predicted"/>
<dbReference type="Proteomes" id="UP000275408">
    <property type="component" value="Unassembled WGS sequence"/>
</dbReference>
<reference evidence="2 3" key="1">
    <citation type="journal article" date="2018" name="Sci. Rep.">
        <title>Comparative analysis of the Pocillopora damicornis genome highlights role of immune system in coral evolution.</title>
        <authorList>
            <person name="Cunning R."/>
            <person name="Bay R.A."/>
            <person name="Gillette P."/>
            <person name="Baker A.C."/>
            <person name="Traylor-Knowles N."/>
        </authorList>
    </citation>
    <scope>NUCLEOTIDE SEQUENCE [LARGE SCALE GENOMIC DNA]</scope>
    <source>
        <strain evidence="2">RSMAS</strain>
        <tissue evidence="2">Whole animal</tissue>
    </source>
</reference>
<dbReference type="Gene3D" id="1.10.1220.70">
    <property type="match status" value="1"/>
</dbReference>
<comment type="caution">
    <text evidence="2">The sequence shown here is derived from an EMBL/GenBank/DDBJ whole genome shotgun (WGS) entry which is preliminary data.</text>
</comment>
<sequence length="88" mass="9959">MRWIVIASVLNSCNALINPVMYALRIPEFRQALALSCVTKRVEMKPGIVVIKGNNENFLRGETKLRACHNEPDNLASRSDNDEMETKL</sequence>
<feature type="chain" id="PRO_5017953632" description="G-protein coupled receptors family 1 profile domain-containing protein" evidence="1">
    <location>
        <begin position="16"/>
        <end position="88"/>
    </location>
</feature>
<dbReference type="SUPFAM" id="SSF81321">
    <property type="entry name" value="Family A G protein-coupled receptor-like"/>
    <property type="match status" value="1"/>
</dbReference>
<feature type="signal peptide" evidence="1">
    <location>
        <begin position="1"/>
        <end position="15"/>
    </location>
</feature>
<protein>
    <recommendedName>
        <fullName evidence="4">G-protein coupled receptors family 1 profile domain-containing protein</fullName>
    </recommendedName>
</protein>
<keyword evidence="1" id="KW-0732">Signal</keyword>
<evidence type="ECO:0000313" key="3">
    <source>
        <dbReference type="Proteomes" id="UP000275408"/>
    </source>
</evidence>
<evidence type="ECO:0000256" key="1">
    <source>
        <dbReference type="SAM" id="SignalP"/>
    </source>
</evidence>
<keyword evidence="3" id="KW-1185">Reference proteome</keyword>
<dbReference type="AlphaFoldDB" id="A0A3M6TDX1"/>
<dbReference type="OrthoDB" id="10071887at2759"/>